<keyword evidence="16" id="KW-1185">Reference proteome</keyword>
<feature type="domain" description="Ion transport" evidence="14">
    <location>
        <begin position="101"/>
        <end position="351"/>
    </location>
</feature>
<keyword evidence="9" id="KW-0406">Ion transport</keyword>
<evidence type="ECO:0000256" key="5">
    <source>
        <dbReference type="ARBA" id="ARBA00022826"/>
    </source>
</evidence>
<dbReference type="PANTHER" id="PTHR11537:SF254">
    <property type="entry name" value="POTASSIUM VOLTAGE-GATED CHANNEL PROTEIN SHAB"/>
    <property type="match status" value="1"/>
</dbReference>
<evidence type="ECO:0000256" key="8">
    <source>
        <dbReference type="ARBA" id="ARBA00022989"/>
    </source>
</evidence>
<dbReference type="EMBL" id="CAVNYO010000419">
    <property type="protein sequence ID" value="CAK5277657.1"/>
    <property type="molecule type" value="Genomic_DNA"/>
</dbReference>
<feature type="compositionally biased region" description="Low complexity" evidence="12">
    <location>
        <begin position="369"/>
        <end position="381"/>
    </location>
</feature>
<keyword evidence="11" id="KW-0407">Ion channel</keyword>
<keyword evidence="8 13" id="KW-1133">Transmembrane helix</keyword>
<keyword evidence="6" id="KW-0851">Voltage-gated channel</keyword>
<keyword evidence="10 13" id="KW-0472">Membrane</keyword>
<evidence type="ECO:0000256" key="9">
    <source>
        <dbReference type="ARBA" id="ARBA00023065"/>
    </source>
</evidence>
<evidence type="ECO:0000256" key="4">
    <source>
        <dbReference type="ARBA" id="ARBA00022692"/>
    </source>
</evidence>
<dbReference type="Gene3D" id="1.10.287.70">
    <property type="match status" value="1"/>
</dbReference>
<evidence type="ECO:0000313" key="16">
    <source>
        <dbReference type="Proteomes" id="UP001295794"/>
    </source>
</evidence>
<feature type="transmembrane region" description="Helical" evidence="13">
    <location>
        <begin position="98"/>
        <end position="118"/>
    </location>
</feature>
<feature type="region of interest" description="Disordered" evidence="12">
    <location>
        <begin position="361"/>
        <end position="381"/>
    </location>
</feature>
<dbReference type="AlphaFoldDB" id="A0AAD2HKR0"/>
<feature type="region of interest" description="Disordered" evidence="12">
    <location>
        <begin position="47"/>
        <end position="68"/>
    </location>
</feature>
<evidence type="ECO:0000313" key="15">
    <source>
        <dbReference type="EMBL" id="CAK5277657.1"/>
    </source>
</evidence>
<dbReference type="GO" id="GO:0005249">
    <property type="term" value="F:voltage-gated potassium channel activity"/>
    <property type="evidence" value="ECO:0007669"/>
    <property type="project" value="InterPro"/>
</dbReference>
<keyword evidence="3" id="KW-0633">Potassium transport</keyword>
<evidence type="ECO:0000256" key="10">
    <source>
        <dbReference type="ARBA" id="ARBA00023136"/>
    </source>
</evidence>
<evidence type="ECO:0000256" key="2">
    <source>
        <dbReference type="ARBA" id="ARBA00022448"/>
    </source>
</evidence>
<feature type="transmembrane region" description="Helical" evidence="13">
    <location>
        <begin position="323"/>
        <end position="348"/>
    </location>
</feature>
<dbReference type="Pfam" id="PF00520">
    <property type="entry name" value="Ion_trans"/>
    <property type="match status" value="1"/>
</dbReference>
<feature type="transmembrane region" description="Helical" evidence="13">
    <location>
        <begin position="235"/>
        <end position="256"/>
    </location>
</feature>
<name>A0AAD2HKR0_9AGAR</name>
<dbReference type="Gene3D" id="1.20.120.350">
    <property type="entry name" value="Voltage-gated potassium channels. Chain C"/>
    <property type="match status" value="1"/>
</dbReference>
<sequence length="430" mass="48667">MTQAPPRCLRSQVHSKLAGVGNIRRCLHMSVPIELTRVSHPSSRFLVEEHARPHSPPGRSDRFSLGPTHDEVSLDEIRPEWRRNLFALVEQPKSSDSAFLVHALMTILILVSAVITILETVPAFHSIKTSVWFGLETSLVALFTIEYITRCIAWSSTWMDLLRWIVSFFGIIDLLSVAPYYLELILLHDTSVYFRFSILRMFRLLRVFRPYRSNHTVLLTIEVIYIAVRQSQHALFAVGFFVVMALTVFSTLLYFAERGTWDDILGTFINTDGDPSQFAVLNPGGCLVCSHTISHSNYLEISRRFVLVTITTVGYGEITPRSFLGRLITIPLLIFGLLLIALPSFVLGREFSMVWERMARESPGSQPESPLISSRRLSPSDDLSNRKLAHNQLELSQQITELKSMVEAQGRLLNRLSSALEGKGKERAQP</sequence>
<evidence type="ECO:0000256" key="11">
    <source>
        <dbReference type="ARBA" id="ARBA00023303"/>
    </source>
</evidence>
<dbReference type="InterPro" id="IPR027359">
    <property type="entry name" value="Volt_channel_dom_sf"/>
</dbReference>
<evidence type="ECO:0000256" key="1">
    <source>
        <dbReference type="ARBA" id="ARBA00004141"/>
    </source>
</evidence>
<feature type="transmembrane region" description="Helical" evidence="13">
    <location>
        <begin position="130"/>
        <end position="149"/>
    </location>
</feature>
<organism evidence="15 16">
    <name type="scientific">Mycena citricolor</name>
    <dbReference type="NCBI Taxonomy" id="2018698"/>
    <lineage>
        <taxon>Eukaryota</taxon>
        <taxon>Fungi</taxon>
        <taxon>Dikarya</taxon>
        <taxon>Basidiomycota</taxon>
        <taxon>Agaricomycotina</taxon>
        <taxon>Agaricomycetes</taxon>
        <taxon>Agaricomycetidae</taxon>
        <taxon>Agaricales</taxon>
        <taxon>Marasmiineae</taxon>
        <taxon>Mycenaceae</taxon>
        <taxon>Mycena</taxon>
    </lineage>
</organism>
<feature type="transmembrane region" description="Helical" evidence="13">
    <location>
        <begin position="161"/>
        <end position="182"/>
    </location>
</feature>
<evidence type="ECO:0000256" key="6">
    <source>
        <dbReference type="ARBA" id="ARBA00022882"/>
    </source>
</evidence>
<keyword evidence="7" id="KW-0630">Potassium</keyword>
<dbReference type="GO" id="GO:0001508">
    <property type="term" value="P:action potential"/>
    <property type="evidence" value="ECO:0007669"/>
    <property type="project" value="TreeGrafter"/>
</dbReference>
<comment type="subcellular location">
    <subcellularLocation>
        <location evidence="1">Membrane</location>
        <topology evidence="1">Multi-pass membrane protein</topology>
    </subcellularLocation>
</comment>
<reference evidence="15" key="1">
    <citation type="submission" date="2023-11" db="EMBL/GenBank/DDBJ databases">
        <authorList>
            <person name="De Vega J J."/>
            <person name="De Vega J J."/>
        </authorList>
    </citation>
    <scope>NUCLEOTIDE SEQUENCE</scope>
</reference>
<evidence type="ECO:0000256" key="12">
    <source>
        <dbReference type="SAM" id="MobiDB-lite"/>
    </source>
</evidence>
<evidence type="ECO:0000259" key="14">
    <source>
        <dbReference type="Pfam" id="PF00520"/>
    </source>
</evidence>
<gene>
    <name evidence="15" type="ORF">MYCIT1_LOCUS26675</name>
</gene>
<keyword evidence="4 13" id="KW-0812">Transmembrane</keyword>
<protein>
    <recommendedName>
        <fullName evidence="14">Ion transport domain-containing protein</fullName>
    </recommendedName>
</protein>
<dbReference type="InterPro" id="IPR005821">
    <property type="entry name" value="Ion_trans_dom"/>
</dbReference>
<accession>A0AAD2HKR0</accession>
<dbReference type="Proteomes" id="UP001295794">
    <property type="component" value="Unassembled WGS sequence"/>
</dbReference>
<dbReference type="PRINTS" id="PR00169">
    <property type="entry name" value="KCHANNEL"/>
</dbReference>
<evidence type="ECO:0000256" key="3">
    <source>
        <dbReference type="ARBA" id="ARBA00022538"/>
    </source>
</evidence>
<dbReference type="SUPFAM" id="SSF81324">
    <property type="entry name" value="Voltage-gated potassium channels"/>
    <property type="match status" value="1"/>
</dbReference>
<evidence type="ECO:0000256" key="13">
    <source>
        <dbReference type="SAM" id="Phobius"/>
    </source>
</evidence>
<keyword evidence="5" id="KW-0631">Potassium channel</keyword>
<keyword evidence="2" id="KW-0813">Transport</keyword>
<dbReference type="InterPro" id="IPR028325">
    <property type="entry name" value="VG_K_chnl"/>
</dbReference>
<dbReference type="PANTHER" id="PTHR11537">
    <property type="entry name" value="VOLTAGE-GATED POTASSIUM CHANNEL"/>
    <property type="match status" value="1"/>
</dbReference>
<evidence type="ECO:0000256" key="7">
    <source>
        <dbReference type="ARBA" id="ARBA00022958"/>
    </source>
</evidence>
<proteinExistence type="predicted"/>
<comment type="caution">
    <text evidence="15">The sequence shown here is derived from an EMBL/GenBank/DDBJ whole genome shotgun (WGS) entry which is preliminary data.</text>
</comment>
<dbReference type="GO" id="GO:0008076">
    <property type="term" value="C:voltage-gated potassium channel complex"/>
    <property type="evidence" value="ECO:0007669"/>
    <property type="project" value="InterPro"/>
</dbReference>